<dbReference type="GO" id="GO:0016984">
    <property type="term" value="F:ribulose-bisphosphate carboxylase activity"/>
    <property type="evidence" value="ECO:0007669"/>
    <property type="project" value="InterPro"/>
</dbReference>
<proteinExistence type="predicted"/>
<dbReference type="Gene3D" id="3.20.20.110">
    <property type="entry name" value="Ribulose bisphosphate carboxylase, large subunit, C-terminal domain"/>
    <property type="match status" value="1"/>
</dbReference>
<dbReference type="InterPro" id="IPR000685">
    <property type="entry name" value="RuBisCO_lsu_C"/>
</dbReference>
<dbReference type="CDD" id="cd08205">
    <property type="entry name" value="RuBisCO_IV_RLP"/>
    <property type="match status" value="1"/>
</dbReference>
<dbReference type="Pfam" id="PF02788">
    <property type="entry name" value="RuBisCO_large_N"/>
    <property type="match status" value="1"/>
</dbReference>
<dbReference type="Gene3D" id="3.30.70.150">
    <property type="entry name" value="RuBisCO large subunit, N-terminal domain"/>
    <property type="match status" value="1"/>
</dbReference>
<evidence type="ECO:0000313" key="3">
    <source>
        <dbReference type="EMBL" id="KKL70842.1"/>
    </source>
</evidence>
<dbReference type="SFLD" id="SFLDG00301">
    <property type="entry name" value="RuBisCO-like_proteins"/>
    <property type="match status" value="1"/>
</dbReference>
<dbReference type="GO" id="GO:0000287">
    <property type="term" value="F:magnesium ion binding"/>
    <property type="evidence" value="ECO:0007669"/>
    <property type="project" value="InterPro"/>
</dbReference>
<accession>A0A0F9H6H6</accession>
<dbReference type="EMBL" id="LAZR01025775">
    <property type="protein sequence ID" value="KKL70842.1"/>
    <property type="molecule type" value="Genomic_DNA"/>
</dbReference>
<feature type="domain" description="Ribulose bisphosphate carboxylase large subunit ferrodoxin-like N-terminal" evidence="2">
    <location>
        <begin position="20"/>
        <end position="126"/>
    </location>
</feature>
<gene>
    <name evidence="3" type="ORF">LCGC14_2100880</name>
</gene>
<sequence>MNRYYDPEIFHQILDGIDLDNHIVASYYLKDRLEGEKFLDHLALVQSMGLEGSTGTWEKVEEDTEEIRKVMSSKMVGYHEIPSDDRYTKAAVVQLAFPICAWGDNLPMMLLAIAGNCFAYSKHIMLTDLFIGKNLLKKFKGPKFGVDGIRELTGVKDRPLSLHIIKPKMGMPPEQTANQVRLTAAGGADMCKDDEMLGDAYNNTMEQRLPLVMDEINRAADKTGKKMVYMCSITDEPTKMYDKARRAIDLGANGLLVTYSAGLGALRELTSNPDINVPVMLHASHMIAMMKQIAWPVLAKLCRLCGADMMLTPTMWSSIPMVSMEEGIRTSFMKLAPWGHIKRTFPMPCAGVYPGLAEVIIGEYGPDIIIPAGGGMLGHPHGYTAGAQSWQQAIAAVMAEIPLPEAARKPENKALRGALEKWGYMERPKAPWLRLAPEYQPKPMKFD</sequence>
<name>A0A0F9H6H6_9ZZZZ</name>
<dbReference type="AlphaFoldDB" id="A0A0F9H6H6"/>
<dbReference type="SUPFAM" id="SSF54966">
    <property type="entry name" value="RuBisCO, large subunit, small (N-terminal) domain"/>
    <property type="match status" value="1"/>
</dbReference>
<dbReference type="GO" id="GO:0015977">
    <property type="term" value="P:carbon fixation"/>
    <property type="evidence" value="ECO:0007669"/>
    <property type="project" value="InterPro"/>
</dbReference>
<protein>
    <recommendedName>
        <fullName evidence="4">Ribulose bisphosphate carboxylase large subunit C-terminal domain-containing protein</fullName>
    </recommendedName>
</protein>
<evidence type="ECO:0000259" key="2">
    <source>
        <dbReference type="Pfam" id="PF02788"/>
    </source>
</evidence>
<dbReference type="Pfam" id="PF00016">
    <property type="entry name" value="RuBisCO_large"/>
    <property type="match status" value="1"/>
</dbReference>
<reference evidence="3" key="1">
    <citation type="journal article" date="2015" name="Nature">
        <title>Complex archaea that bridge the gap between prokaryotes and eukaryotes.</title>
        <authorList>
            <person name="Spang A."/>
            <person name="Saw J.H."/>
            <person name="Jorgensen S.L."/>
            <person name="Zaremba-Niedzwiedzka K."/>
            <person name="Martijn J."/>
            <person name="Lind A.E."/>
            <person name="van Eijk R."/>
            <person name="Schleper C."/>
            <person name="Guy L."/>
            <person name="Ettema T.J."/>
        </authorList>
    </citation>
    <scope>NUCLEOTIDE SEQUENCE</scope>
</reference>
<dbReference type="InterPro" id="IPR036422">
    <property type="entry name" value="RuBisCO_lsu_N_sf"/>
</dbReference>
<dbReference type="PANTHER" id="PTHR42704:SF17">
    <property type="entry name" value="RIBULOSE BISPHOSPHATE CARBOXYLASE LARGE CHAIN"/>
    <property type="match status" value="1"/>
</dbReference>
<feature type="domain" description="Ribulose bisphosphate carboxylase large subunit C-terminal" evidence="1">
    <location>
        <begin position="149"/>
        <end position="422"/>
    </location>
</feature>
<dbReference type="InterPro" id="IPR036376">
    <property type="entry name" value="RuBisCO_lsu_C_sf"/>
</dbReference>
<dbReference type="InterPro" id="IPR033966">
    <property type="entry name" value="RuBisCO"/>
</dbReference>
<evidence type="ECO:0008006" key="4">
    <source>
        <dbReference type="Google" id="ProtNLM"/>
    </source>
</evidence>
<dbReference type="InterPro" id="IPR017443">
    <property type="entry name" value="RuBisCO_lsu_fd_N"/>
</dbReference>
<comment type="caution">
    <text evidence="3">The sequence shown here is derived from an EMBL/GenBank/DDBJ whole genome shotgun (WGS) entry which is preliminary data.</text>
</comment>
<dbReference type="SUPFAM" id="SSF51649">
    <property type="entry name" value="RuBisCo, C-terminal domain"/>
    <property type="match status" value="1"/>
</dbReference>
<dbReference type="SFLD" id="SFLDS00014">
    <property type="entry name" value="RuBisCO"/>
    <property type="match status" value="1"/>
</dbReference>
<dbReference type="PANTHER" id="PTHR42704">
    <property type="entry name" value="RIBULOSE BISPHOSPHATE CARBOXYLASE"/>
    <property type="match status" value="1"/>
</dbReference>
<organism evidence="3">
    <name type="scientific">marine sediment metagenome</name>
    <dbReference type="NCBI Taxonomy" id="412755"/>
    <lineage>
        <taxon>unclassified sequences</taxon>
        <taxon>metagenomes</taxon>
        <taxon>ecological metagenomes</taxon>
    </lineage>
</organism>
<evidence type="ECO:0000259" key="1">
    <source>
        <dbReference type="Pfam" id="PF00016"/>
    </source>
</evidence>